<sequence>MIEVLLMKKNIQLDYKQHYESVLTTEVDLEEVKALDFLHCFSDLIIKYSNQIEMNLRSKSEETT</sequence>
<gene>
    <name evidence="1" type="ORF">I5776_21080</name>
</gene>
<dbReference type="Proteomes" id="UP000595691">
    <property type="component" value="Chromosome"/>
</dbReference>
<keyword evidence="2" id="KW-1185">Reference proteome</keyword>
<dbReference type="EMBL" id="CP065425">
    <property type="protein sequence ID" value="QQZ09413.1"/>
    <property type="molecule type" value="Genomic_DNA"/>
</dbReference>
<evidence type="ECO:0000313" key="2">
    <source>
        <dbReference type="Proteomes" id="UP000595691"/>
    </source>
</evidence>
<proteinExistence type="predicted"/>
<evidence type="ECO:0000313" key="1">
    <source>
        <dbReference type="EMBL" id="QQZ09413.1"/>
    </source>
</evidence>
<accession>A0ABX7E111</accession>
<dbReference type="RefSeq" id="WP_202778422.1">
    <property type="nucleotide sequence ID" value="NZ_CP065425.1"/>
</dbReference>
<reference evidence="1 2" key="1">
    <citation type="submission" date="2020-11" db="EMBL/GenBank/DDBJ databases">
        <title>Taxonomic evaluation of the Bacillus sporothermodurans group of bacteria based on whole genome sequences.</title>
        <authorList>
            <person name="Fiedler G."/>
            <person name="Herbstmann A.-D."/>
            <person name="Doll E."/>
            <person name="Wenning M."/>
            <person name="Brinks E."/>
            <person name="Kabisch J."/>
            <person name="Breitenwieser F."/>
            <person name="Lappann M."/>
            <person name="Boehnlein C."/>
            <person name="Franz C."/>
        </authorList>
    </citation>
    <scope>NUCLEOTIDE SEQUENCE [LARGE SCALE GENOMIC DNA]</scope>
    <source>
        <strain evidence="1 2">JCM 19841</strain>
    </source>
</reference>
<name>A0ABX7E111_9BACI</name>
<organism evidence="1 2">
    <name type="scientific">Heyndrickxia vini</name>
    <dbReference type="NCBI Taxonomy" id="1476025"/>
    <lineage>
        <taxon>Bacteria</taxon>
        <taxon>Bacillati</taxon>
        <taxon>Bacillota</taxon>
        <taxon>Bacilli</taxon>
        <taxon>Bacillales</taxon>
        <taxon>Bacillaceae</taxon>
        <taxon>Heyndrickxia</taxon>
    </lineage>
</organism>
<protein>
    <submittedName>
        <fullName evidence="1">Uncharacterized protein</fullName>
    </submittedName>
</protein>